<sequence length="122" mass="14193">MDIFTTVLAKVRPNPIKPEKLRVKALDKDAETQKLKEDHDHLENHDLYFIQGKKQHNSKQDNRQAKQSTKESTTHVHSDNADINDENIIPSESVITDKQEILHPNKPHDDDEEDIKHLDIFI</sequence>
<dbReference type="Proteomes" id="UP001266357">
    <property type="component" value="Unassembled WGS sequence"/>
</dbReference>
<dbReference type="RefSeq" id="WP_311576715.1">
    <property type="nucleotide sequence ID" value="NZ_JAVRIF010000001.1"/>
</dbReference>
<protein>
    <submittedName>
        <fullName evidence="2">Uncharacterized protein</fullName>
    </submittedName>
</protein>
<reference evidence="2 3" key="1">
    <citation type="submission" date="2023-09" db="EMBL/GenBank/DDBJ databases">
        <authorList>
            <person name="Rey-Velasco X."/>
        </authorList>
    </citation>
    <scope>NUCLEOTIDE SEQUENCE [LARGE SCALE GENOMIC DNA]</scope>
    <source>
        <strain evidence="2 3">W431</strain>
    </source>
</reference>
<feature type="region of interest" description="Disordered" evidence="1">
    <location>
        <begin position="32"/>
        <end position="116"/>
    </location>
</feature>
<evidence type="ECO:0000313" key="2">
    <source>
        <dbReference type="EMBL" id="MDT0602452.1"/>
    </source>
</evidence>
<gene>
    <name evidence="2" type="ORF">RM573_02480</name>
</gene>
<keyword evidence="3" id="KW-1185">Reference proteome</keyword>
<name>A0ABU2ZWZ6_9GAMM</name>
<feature type="compositionally biased region" description="Basic and acidic residues" evidence="1">
    <location>
        <begin position="95"/>
        <end position="116"/>
    </location>
</feature>
<accession>A0ABU2ZWZ6</accession>
<evidence type="ECO:0000313" key="3">
    <source>
        <dbReference type="Proteomes" id="UP001266357"/>
    </source>
</evidence>
<feature type="compositionally biased region" description="Basic and acidic residues" evidence="1">
    <location>
        <begin position="32"/>
        <end position="46"/>
    </location>
</feature>
<comment type="caution">
    <text evidence="2">The sequence shown here is derived from an EMBL/GenBank/DDBJ whole genome shotgun (WGS) entry which is preliminary data.</text>
</comment>
<proteinExistence type="predicted"/>
<organism evidence="2 3">
    <name type="scientific">Thalassotalea castellviae</name>
    <dbReference type="NCBI Taxonomy" id="3075612"/>
    <lineage>
        <taxon>Bacteria</taxon>
        <taxon>Pseudomonadati</taxon>
        <taxon>Pseudomonadota</taxon>
        <taxon>Gammaproteobacteria</taxon>
        <taxon>Alteromonadales</taxon>
        <taxon>Colwelliaceae</taxon>
        <taxon>Thalassotalea</taxon>
    </lineage>
</organism>
<feature type="compositionally biased region" description="Basic and acidic residues" evidence="1">
    <location>
        <begin position="58"/>
        <end position="80"/>
    </location>
</feature>
<dbReference type="EMBL" id="JAVRIF010000001">
    <property type="protein sequence ID" value="MDT0602452.1"/>
    <property type="molecule type" value="Genomic_DNA"/>
</dbReference>
<evidence type="ECO:0000256" key="1">
    <source>
        <dbReference type="SAM" id="MobiDB-lite"/>
    </source>
</evidence>